<feature type="binding site" evidence="8">
    <location>
        <position position="64"/>
    </location>
    <ligand>
        <name>Mn(2+)</name>
        <dbReference type="ChEBI" id="CHEBI:29035"/>
    </ligand>
</feature>
<evidence type="ECO:0000256" key="2">
    <source>
        <dbReference type="ARBA" id="ARBA00022676"/>
    </source>
</evidence>
<dbReference type="Gene3D" id="3.90.550.10">
    <property type="entry name" value="Spore Coat Polysaccharide Biosynthesis Protein SpsA, Chain A"/>
    <property type="match status" value="1"/>
</dbReference>
<feature type="non-terminal residue" evidence="9">
    <location>
        <position position="1"/>
    </location>
</feature>
<dbReference type="GO" id="GO:0016760">
    <property type="term" value="F:cellulose synthase (UDP-forming) activity"/>
    <property type="evidence" value="ECO:0007669"/>
    <property type="project" value="InterPro"/>
</dbReference>
<sequence length="313" mass="35176">FNPAQMLLEKGKDSDVEGNDLPSMVYVCREKRPEHPHNFKAGALNVLIRVSAVMSNAPFILTLDCDMYANNCEALREAMCFFMDPRTGHQFGYVQFPQRFHGITKNDLYANHLRIINDIHLYGFDGIEGPIYGGTGCLHRRDMLCGSDPQHCSSNFIKSSNLSSNSTMEKTSPSEMINEARILSQCTYEKDSLWGKQVGMVYGCAVEDLLTGFVIQCRGWKSVYCLPKRNAFEGLAPANLNDTLIQHKRWAAGVFEIFVSKFCPFLYGINRISIAQRMCYGFWSLWAPSCLHTLCYGLVPALCTLSGTSLFPP</sequence>
<dbReference type="SUPFAM" id="SSF53448">
    <property type="entry name" value="Nucleotide-diphospho-sugar transferases"/>
    <property type="match status" value="1"/>
</dbReference>
<dbReference type="PANTHER" id="PTHR13301">
    <property type="entry name" value="X-BOX TRANSCRIPTION FACTOR-RELATED"/>
    <property type="match status" value="1"/>
</dbReference>
<evidence type="ECO:0000256" key="6">
    <source>
        <dbReference type="ARBA" id="ARBA00023136"/>
    </source>
</evidence>
<reference evidence="9 10" key="1">
    <citation type="journal article" date="2021" name="Nat. Plants">
        <title>The Taxus genome provides insights into paclitaxel biosynthesis.</title>
        <authorList>
            <person name="Xiong X."/>
            <person name="Gou J."/>
            <person name="Liao Q."/>
            <person name="Li Y."/>
            <person name="Zhou Q."/>
            <person name="Bi G."/>
            <person name="Li C."/>
            <person name="Du R."/>
            <person name="Wang X."/>
            <person name="Sun T."/>
            <person name="Guo L."/>
            <person name="Liang H."/>
            <person name="Lu P."/>
            <person name="Wu Y."/>
            <person name="Zhang Z."/>
            <person name="Ro D.K."/>
            <person name="Shang Y."/>
            <person name="Huang S."/>
            <person name="Yan J."/>
        </authorList>
    </citation>
    <scope>NUCLEOTIDE SEQUENCE [LARGE SCALE GENOMIC DNA]</scope>
    <source>
        <strain evidence="9">Ta-2019</strain>
    </source>
</reference>
<comment type="caution">
    <text evidence="9">The sequence shown here is derived from an EMBL/GenBank/DDBJ whole genome shotgun (WGS) entry which is preliminary data.</text>
</comment>
<dbReference type="InterPro" id="IPR029044">
    <property type="entry name" value="Nucleotide-diphossugar_trans"/>
</dbReference>
<evidence type="ECO:0000256" key="1">
    <source>
        <dbReference type="ARBA" id="ARBA00004127"/>
    </source>
</evidence>
<feature type="binding site" evidence="8">
    <location>
        <position position="40"/>
    </location>
    <ligand>
        <name>Mn(2+)</name>
        <dbReference type="ChEBI" id="CHEBI:29035"/>
    </ligand>
</feature>
<dbReference type="GO" id="GO:0071555">
    <property type="term" value="P:cell wall organization"/>
    <property type="evidence" value="ECO:0007669"/>
    <property type="project" value="UniProtKB-KW"/>
</dbReference>
<keyword evidence="10" id="KW-1185">Reference proteome</keyword>
<dbReference type="Pfam" id="PF03552">
    <property type="entry name" value="Cellulose_synt"/>
    <property type="match status" value="2"/>
</dbReference>
<evidence type="ECO:0000256" key="8">
    <source>
        <dbReference type="PIRSR" id="PIRSR605150-3"/>
    </source>
</evidence>
<evidence type="ECO:0000313" key="10">
    <source>
        <dbReference type="Proteomes" id="UP000824469"/>
    </source>
</evidence>
<keyword evidence="4" id="KW-0812">Transmembrane</keyword>
<evidence type="ECO:0000256" key="7">
    <source>
        <dbReference type="ARBA" id="ARBA00023316"/>
    </source>
</evidence>
<dbReference type="AlphaFoldDB" id="A0AA38F6B7"/>
<dbReference type="GO" id="GO:0012505">
    <property type="term" value="C:endomembrane system"/>
    <property type="evidence" value="ECO:0007669"/>
    <property type="project" value="UniProtKB-SubCell"/>
</dbReference>
<keyword evidence="6" id="KW-0472">Membrane</keyword>
<proteinExistence type="predicted"/>
<name>A0AA38F6B7_TAXCH</name>
<accession>A0AA38F6B7</accession>
<comment type="subcellular location">
    <subcellularLocation>
        <location evidence="1">Endomembrane system</location>
        <topology evidence="1">Multi-pass membrane protein</topology>
    </subcellularLocation>
</comment>
<evidence type="ECO:0000313" key="9">
    <source>
        <dbReference type="EMBL" id="KAH9290261.1"/>
    </source>
</evidence>
<keyword evidence="7" id="KW-0961">Cell wall biogenesis/degradation</keyword>
<dbReference type="EMBL" id="JAHRHJ020003813">
    <property type="protein sequence ID" value="KAH9290261.1"/>
    <property type="molecule type" value="Genomic_DNA"/>
</dbReference>
<protein>
    <submittedName>
        <fullName evidence="9">Uncharacterized protein</fullName>
    </submittedName>
</protein>
<dbReference type="GO" id="GO:0030244">
    <property type="term" value="P:cellulose biosynthetic process"/>
    <property type="evidence" value="ECO:0007669"/>
    <property type="project" value="InterPro"/>
</dbReference>
<keyword evidence="5" id="KW-1133">Transmembrane helix</keyword>
<dbReference type="Proteomes" id="UP000824469">
    <property type="component" value="Unassembled WGS sequence"/>
</dbReference>
<evidence type="ECO:0000256" key="5">
    <source>
        <dbReference type="ARBA" id="ARBA00022989"/>
    </source>
</evidence>
<dbReference type="InterPro" id="IPR005150">
    <property type="entry name" value="Cellulose_synth"/>
</dbReference>
<evidence type="ECO:0000256" key="3">
    <source>
        <dbReference type="ARBA" id="ARBA00022679"/>
    </source>
</evidence>
<keyword evidence="2" id="KW-0328">Glycosyltransferase</keyword>
<keyword evidence="3" id="KW-0808">Transferase</keyword>
<evidence type="ECO:0000256" key="4">
    <source>
        <dbReference type="ARBA" id="ARBA00022692"/>
    </source>
</evidence>
<dbReference type="GO" id="GO:0016020">
    <property type="term" value="C:membrane"/>
    <property type="evidence" value="ECO:0007669"/>
    <property type="project" value="InterPro"/>
</dbReference>
<dbReference type="OMA" id="CMEVELA"/>
<gene>
    <name evidence="9" type="ORF">KI387_034378</name>
</gene>
<feature type="non-terminal residue" evidence="9">
    <location>
        <position position="313"/>
    </location>
</feature>
<organism evidence="9 10">
    <name type="scientific">Taxus chinensis</name>
    <name type="common">Chinese yew</name>
    <name type="synonym">Taxus wallichiana var. chinensis</name>
    <dbReference type="NCBI Taxonomy" id="29808"/>
    <lineage>
        <taxon>Eukaryota</taxon>
        <taxon>Viridiplantae</taxon>
        <taxon>Streptophyta</taxon>
        <taxon>Embryophyta</taxon>
        <taxon>Tracheophyta</taxon>
        <taxon>Spermatophyta</taxon>
        <taxon>Pinopsida</taxon>
        <taxon>Pinidae</taxon>
        <taxon>Conifers II</taxon>
        <taxon>Cupressales</taxon>
        <taxon>Taxaceae</taxon>
        <taxon>Taxus</taxon>
    </lineage>
</organism>